<dbReference type="RefSeq" id="WP_091743401.1">
    <property type="nucleotide sequence ID" value="NZ_FODY01000001.1"/>
</dbReference>
<dbReference type="Gene3D" id="3.40.50.2300">
    <property type="match status" value="1"/>
</dbReference>
<evidence type="ECO:0000259" key="4">
    <source>
        <dbReference type="PROSITE" id="PS50851"/>
    </source>
</evidence>
<dbReference type="PIRSF" id="PIRSF002867">
    <property type="entry name" value="CheV"/>
    <property type="match status" value="1"/>
</dbReference>
<dbReference type="PROSITE" id="PS50851">
    <property type="entry name" value="CHEW"/>
    <property type="match status" value="1"/>
</dbReference>
<dbReference type="PANTHER" id="PTHR47233">
    <property type="entry name" value="CHEMOTAXIS PROTEIN CHEV"/>
    <property type="match status" value="1"/>
</dbReference>
<dbReference type="GO" id="GO:0000160">
    <property type="term" value="P:phosphorelay signal transduction system"/>
    <property type="evidence" value="ECO:0007669"/>
    <property type="project" value="InterPro"/>
</dbReference>
<evidence type="ECO:0000256" key="1">
    <source>
        <dbReference type="PROSITE-ProRule" id="PRU00169"/>
    </source>
</evidence>
<dbReference type="STRING" id="112903.SAMN04490178_10164"/>
<sequence length="304" mass="33853">MSESTLGKKGILLETGTNEFEIIEFTVGNVSYGINVAKVREVINPVSVTKMPHSHPYVDGVFTLRGRVMPLVNLPRCLDVEDQSNTKNIIVSELNNYYVGFLVDSVSRIYRVSWTAMEPPPDISDSDMVVGLIKMSDKIIVLLDFEKIVSVINPEINVKLTTIPKTGPDLTKIRQSKTVLVAEDSPMLRELLVGTLHTAGYEDVRAYHNGKEAWAALEEMGADGTPIATKLQIVITDIEMPQMDGHHLLKKIREHQILKELPVIIFSSLINEEMRRKGEAIGADGQISKPEISQLIDLIDKIIL</sequence>
<dbReference type="InterPro" id="IPR002545">
    <property type="entry name" value="CheW-lke_dom"/>
</dbReference>
<dbReference type="Gene3D" id="2.30.30.40">
    <property type="entry name" value="SH3 Domains"/>
    <property type="match status" value="1"/>
</dbReference>
<dbReference type="PROSITE" id="PS50110">
    <property type="entry name" value="RESPONSE_REGULATORY"/>
    <property type="match status" value="1"/>
</dbReference>
<organism evidence="5 6">
    <name type="scientific">Propionispora vibrioides</name>
    <dbReference type="NCBI Taxonomy" id="112903"/>
    <lineage>
        <taxon>Bacteria</taxon>
        <taxon>Bacillati</taxon>
        <taxon>Bacillota</taxon>
        <taxon>Negativicutes</taxon>
        <taxon>Selenomonadales</taxon>
        <taxon>Sporomusaceae</taxon>
        <taxon>Propionispora</taxon>
    </lineage>
</organism>
<dbReference type="InterPro" id="IPR001763">
    <property type="entry name" value="Rhodanese-like_dom"/>
</dbReference>
<evidence type="ECO:0000313" key="6">
    <source>
        <dbReference type="Proteomes" id="UP000198847"/>
    </source>
</evidence>
<gene>
    <name evidence="5" type="ORF">SAMN04490178_10164</name>
</gene>
<evidence type="ECO:0000259" key="2">
    <source>
        <dbReference type="PROSITE" id="PS50110"/>
    </source>
</evidence>
<dbReference type="SMART" id="SM00448">
    <property type="entry name" value="REC"/>
    <property type="match status" value="1"/>
</dbReference>
<feature type="domain" description="Response regulatory" evidence="2">
    <location>
        <begin position="178"/>
        <end position="304"/>
    </location>
</feature>
<evidence type="ECO:0000313" key="5">
    <source>
        <dbReference type="EMBL" id="SEO27965.1"/>
    </source>
</evidence>
<dbReference type="InterPro" id="IPR011006">
    <property type="entry name" value="CheY-like_superfamily"/>
</dbReference>
<dbReference type="Gene3D" id="2.40.50.180">
    <property type="entry name" value="CheA-289, Domain 4"/>
    <property type="match status" value="1"/>
</dbReference>
<dbReference type="OrthoDB" id="9806105at2"/>
<name>A0A1H8NED4_9FIRM</name>
<keyword evidence="6" id="KW-1185">Reference proteome</keyword>
<feature type="modified residue" description="4-aspartylphosphate" evidence="1">
    <location>
        <position position="237"/>
    </location>
</feature>
<dbReference type="EMBL" id="FODY01000001">
    <property type="protein sequence ID" value="SEO27965.1"/>
    <property type="molecule type" value="Genomic_DNA"/>
</dbReference>
<dbReference type="SMART" id="SM00260">
    <property type="entry name" value="CheW"/>
    <property type="match status" value="1"/>
</dbReference>
<evidence type="ECO:0000259" key="3">
    <source>
        <dbReference type="PROSITE" id="PS50206"/>
    </source>
</evidence>
<dbReference type="PROSITE" id="PS50206">
    <property type="entry name" value="RHODANESE_3"/>
    <property type="match status" value="1"/>
</dbReference>
<proteinExistence type="predicted"/>
<accession>A0A1H8NED4</accession>
<dbReference type="Pfam" id="PF00072">
    <property type="entry name" value="Response_reg"/>
    <property type="match status" value="1"/>
</dbReference>
<dbReference type="PANTHER" id="PTHR47233:SF3">
    <property type="entry name" value="CHEMOTAXIS PROTEIN CHEV"/>
    <property type="match status" value="1"/>
</dbReference>
<dbReference type="SUPFAM" id="SSF52172">
    <property type="entry name" value="CheY-like"/>
    <property type="match status" value="1"/>
</dbReference>
<dbReference type="InterPro" id="IPR001789">
    <property type="entry name" value="Sig_transdc_resp-reg_receiver"/>
</dbReference>
<dbReference type="InterPro" id="IPR036061">
    <property type="entry name" value="CheW-like_dom_sf"/>
</dbReference>
<feature type="domain" description="CheW-like" evidence="4">
    <location>
        <begin position="19"/>
        <end position="154"/>
    </location>
</feature>
<protein>
    <submittedName>
        <fullName evidence="5">Two-component system, chemotaxis family, response regulator CheV</fullName>
    </submittedName>
</protein>
<dbReference type="Pfam" id="PF01584">
    <property type="entry name" value="CheW"/>
    <property type="match status" value="1"/>
</dbReference>
<dbReference type="AlphaFoldDB" id="A0A1H8NED4"/>
<reference evidence="5 6" key="1">
    <citation type="submission" date="2016-10" db="EMBL/GenBank/DDBJ databases">
        <authorList>
            <person name="de Groot N.N."/>
        </authorList>
    </citation>
    <scope>NUCLEOTIDE SEQUENCE [LARGE SCALE GENOMIC DNA]</scope>
    <source>
        <strain evidence="5 6">DSM 13305</strain>
    </source>
</reference>
<dbReference type="Proteomes" id="UP000198847">
    <property type="component" value="Unassembled WGS sequence"/>
</dbReference>
<dbReference type="SUPFAM" id="SSF50341">
    <property type="entry name" value="CheW-like"/>
    <property type="match status" value="1"/>
</dbReference>
<dbReference type="InterPro" id="IPR024181">
    <property type="entry name" value="Chemotax_regulator_CheV"/>
</dbReference>
<feature type="domain" description="Rhodanese" evidence="3">
    <location>
        <begin position="173"/>
        <end position="219"/>
    </location>
</feature>
<dbReference type="GO" id="GO:0006935">
    <property type="term" value="P:chemotaxis"/>
    <property type="evidence" value="ECO:0007669"/>
    <property type="project" value="InterPro"/>
</dbReference>
<keyword evidence="1" id="KW-0597">Phosphoprotein</keyword>